<dbReference type="EMBL" id="AABQDW010000004">
    <property type="protein sequence ID" value="EAI5407710.1"/>
    <property type="molecule type" value="Genomic_DNA"/>
</dbReference>
<dbReference type="EMBL" id="AABTCC010000001">
    <property type="protein sequence ID" value="EAI8858240.1"/>
    <property type="molecule type" value="Genomic_DNA"/>
</dbReference>
<dbReference type="InterPro" id="IPR024747">
    <property type="entry name" value="Pyridox_Oxase-rel"/>
</dbReference>
<dbReference type="OMA" id="EMKWGRM"/>
<gene>
    <name evidence="3" type="ORF">AAH17_01905</name>
    <name evidence="4" type="ORF">AAH24_04860</name>
    <name evidence="1" type="ORF">BVH53_03205</name>
    <name evidence="2" type="ORF">CX802_00055</name>
</gene>
<dbReference type="InterPro" id="IPR012349">
    <property type="entry name" value="Split_barrel_FMN-bd"/>
</dbReference>
<dbReference type="Proteomes" id="UP000557842">
    <property type="component" value="Unassembled WGS sequence"/>
</dbReference>
<dbReference type="Proteomes" id="UP000535509">
    <property type="component" value="Unassembled WGS sequence"/>
</dbReference>
<evidence type="ECO:0000313" key="5">
    <source>
        <dbReference type="Proteomes" id="UP000535509"/>
    </source>
</evidence>
<evidence type="ECO:0000313" key="4">
    <source>
        <dbReference type="EMBL" id="EAK0468694.1"/>
    </source>
</evidence>
<evidence type="ECO:0000313" key="3">
    <source>
        <dbReference type="EMBL" id="EAK0452418.1"/>
    </source>
</evidence>
<evidence type="ECO:0000313" key="6">
    <source>
        <dbReference type="Proteomes" id="UP000557842"/>
    </source>
</evidence>
<dbReference type="AlphaFoldDB" id="A0A5L8QTY2"/>
<dbReference type="GeneID" id="61065615"/>
<keyword evidence="5" id="KW-1185">Reference proteome</keyword>
<proteinExistence type="predicted"/>
<dbReference type="Gene3D" id="2.30.110.10">
    <property type="entry name" value="Electron Transport, Fmn-binding Protein, Chain A"/>
    <property type="match status" value="1"/>
</dbReference>
<dbReference type="PANTHER" id="PTHR34071">
    <property type="entry name" value="5-NITROIMIDAZOLE ANTIBIOTICS RESISTANCE PROTEIN, NIMA-FAMILY-RELATED PROTEIN-RELATED"/>
    <property type="match status" value="1"/>
</dbReference>
<evidence type="ECO:0000313" key="1">
    <source>
        <dbReference type="EMBL" id="EAI5407710.1"/>
    </source>
</evidence>
<sequence>MRRSDRELDRQIALKIIDESEYATLSCVDEYGEVFSIPISVARDGMSVFIHGAKTGSKARLYKDGKSVTLVAVSQNRVPTPSHEFCQSIKDSASELGGRVFTTEYCSAIATTKAYEITQEEEKIEALRLLCEKYTPKYMEYFNTAVQGSLKKISIYELKIMSLSAKAKIIK</sequence>
<comment type="caution">
    <text evidence="3">The sequence shown here is derived from an EMBL/GenBank/DDBJ whole genome shotgun (WGS) entry which is preliminary data.</text>
</comment>
<protein>
    <submittedName>
        <fullName evidence="3">Pyridoxamine 5'-phosphate oxidase family protein</fullName>
    </submittedName>
</protein>
<dbReference type="EMBL" id="AACCXM010000003">
    <property type="protein sequence ID" value="EAK0468694.1"/>
    <property type="molecule type" value="Genomic_DNA"/>
</dbReference>
<dbReference type="SUPFAM" id="SSF50475">
    <property type="entry name" value="FMN-binding split barrel"/>
    <property type="match status" value="1"/>
</dbReference>
<accession>A0A5L8QTY2</accession>
<organism evidence="3">
    <name type="scientific">Campylobacter fetus</name>
    <dbReference type="NCBI Taxonomy" id="196"/>
    <lineage>
        <taxon>Bacteria</taxon>
        <taxon>Pseudomonadati</taxon>
        <taxon>Campylobacterota</taxon>
        <taxon>Epsilonproteobacteria</taxon>
        <taxon>Campylobacterales</taxon>
        <taxon>Campylobacteraceae</taxon>
        <taxon>Campylobacter</taxon>
    </lineage>
</organism>
<name>A0A5L8QTY2_CAMFE</name>
<dbReference type="RefSeq" id="WP_011732351.1">
    <property type="nucleotide sequence ID" value="NZ_AABUZP020000066.1"/>
</dbReference>
<reference evidence="3 6" key="1">
    <citation type="submission" date="2018-05" db="EMBL/GenBank/DDBJ databases">
        <authorList>
            <consortium name="PulseNet: The National Subtyping Network for Foodborne Disease Surveillance"/>
            <person name="Tarr C.L."/>
            <person name="Trees E."/>
            <person name="Katz L.S."/>
            <person name="Carleton-Romer H.A."/>
            <person name="Stroika S."/>
            <person name="Kucerova Z."/>
            <person name="Roache K.F."/>
            <person name="Sabol A.L."/>
            <person name="Besser J."/>
            <person name="Gerner-Smidt P."/>
        </authorList>
    </citation>
    <scope>NUCLEOTIDE SEQUENCE</scope>
    <source>
        <strain evidence="3">2014D-0197</strain>
        <strain evidence="1 6">2016D-0221</strain>
        <strain evidence="4">D4313</strain>
        <strain evidence="2 5">PNUSAC001503</strain>
    </source>
</reference>
<dbReference type="PANTHER" id="PTHR34071:SF2">
    <property type="entry name" value="FLAVIN-NUCLEOTIDE-BINDING PROTEIN"/>
    <property type="match status" value="1"/>
</dbReference>
<dbReference type="Pfam" id="PF12900">
    <property type="entry name" value="Pyridox_ox_2"/>
    <property type="match status" value="1"/>
</dbReference>
<evidence type="ECO:0000313" key="2">
    <source>
        <dbReference type="EMBL" id="EAI8858240.1"/>
    </source>
</evidence>
<dbReference type="EMBL" id="AACCXK010000003">
    <property type="protein sequence ID" value="EAK0452418.1"/>
    <property type="molecule type" value="Genomic_DNA"/>
</dbReference>